<evidence type="ECO:0000256" key="1">
    <source>
        <dbReference type="SAM" id="MobiDB-lite"/>
    </source>
</evidence>
<dbReference type="InterPro" id="IPR010985">
    <property type="entry name" value="Ribbon_hlx_hlx"/>
</dbReference>
<feature type="region of interest" description="Disordered" evidence="1">
    <location>
        <begin position="109"/>
        <end position="130"/>
    </location>
</feature>
<name>Q2LGU1_9EURY</name>
<organism evidence="2">
    <name type="scientific">Haloquadratum walsbyi</name>
    <dbReference type="NCBI Taxonomy" id="293091"/>
    <lineage>
        <taxon>Archaea</taxon>
        <taxon>Methanobacteriati</taxon>
        <taxon>Methanobacteriota</taxon>
        <taxon>Stenosarchaea group</taxon>
        <taxon>Halobacteria</taxon>
        <taxon>Halobacteriales</taxon>
        <taxon>Haloferacaceae</taxon>
        <taxon>Haloquadratum</taxon>
    </lineage>
</organism>
<proteinExistence type="predicted"/>
<accession>Q2LGU1</accession>
<reference evidence="2" key="1">
    <citation type="submission" date="2005-12" db="EMBL/GenBank/DDBJ databases">
        <title>Environmental genomics of 'Haloquadratum walsbyi' in a saltern crystallizer indicates a large pool of accessory genes in an otherwise coherent species.</title>
        <authorList>
            <person name="Legault B.A."/>
            <person name="Lopez-Lopez A."/>
            <person name="Alba-Casado J.C."/>
            <person name="Doolittle F.W."/>
            <person name="Bolhuis H."/>
            <person name="Rodriguez-Valera F."/>
            <person name="Papke T.R."/>
        </authorList>
    </citation>
    <scope>NUCLEOTIDE SEQUENCE</scope>
</reference>
<dbReference type="GO" id="GO:0006355">
    <property type="term" value="P:regulation of DNA-templated transcription"/>
    <property type="evidence" value="ECO:0007669"/>
    <property type="project" value="InterPro"/>
</dbReference>
<dbReference type="InterPro" id="IPR013321">
    <property type="entry name" value="Arc_rbn_hlx_hlx"/>
</dbReference>
<evidence type="ECO:0008006" key="3">
    <source>
        <dbReference type="Google" id="ProtNLM"/>
    </source>
</evidence>
<dbReference type="EMBL" id="DQ314494">
    <property type="protein sequence ID" value="ABC70102.1"/>
    <property type="molecule type" value="Genomic_DNA"/>
</dbReference>
<dbReference type="AlphaFoldDB" id="Q2LGU1"/>
<dbReference type="SUPFAM" id="SSF47598">
    <property type="entry name" value="Ribbon-helix-helix"/>
    <property type="match status" value="1"/>
</dbReference>
<dbReference type="CDD" id="cd22231">
    <property type="entry name" value="RHH_NikR_HicB-like"/>
    <property type="match status" value="1"/>
</dbReference>
<feature type="compositionally biased region" description="Basic and acidic residues" evidence="1">
    <location>
        <begin position="111"/>
        <end position="130"/>
    </location>
</feature>
<dbReference type="Gene3D" id="1.10.1220.10">
    <property type="entry name" value="Met repressor-like"/>
    <property type="match status" value="1"/>
</dbReference>
<sequence length="130" mass="14890">MVRNVIELLLDAAIHVGYAVSEPPPKQLFVRPAYYIYMSEAATNDDDGNDIATVNFKLTESFLEQIDDTWQGRGFNSRSEFIRYTLRDAVEFPTFDRDELVALLETEEDIREGRTTSAEEARERFGASDE</sequence>
<evidence type="ECO:0000313" key="2">
    <source>
        <dbReference type="EMBL" id="ABC70102.1"/>
    </source>
</evidence>
<protein>
    <recommendedName>
        <fullName evidence="3">CopG domain protein</fullName>
    </recommendedName>
</protein>